<dbReference type="PANTHER" id="PTHR45864:SF2">
    <property type="entry name" value="PROTEIN PHOSPHATASE SLINGSHOT"/>
    <property type="match status" value="1"/>
</dbReference>
<evidence type="ECO:0000259" key="12">
    <source>
        <dbReference type="PROSITE" id="PS51998"/>
    </source>
</evidence>
<dbReference type="STRING" id="6293.A0A1I8EZL7"/>
<dbReference type="InterPro" id="IPR016130">
    <property type="entry name" value="Tyr_Pase_AS"/>
</dbReference>
<dbReference type="Pfam" id="PF23040">
    <property type="entry name" value="PH_SSH1-like_1st"/>
    <property type="match status" value="1"/>
</dbReference>
<dbReference type="WBParaSite" id="maker-PairedContig_810-snap-gene-0.29-mRNA-1">
    <property type="protein sequence ID" value="maker-PairedContig_810-snap-gene-0.29-mRNA-1"/>
    <property type="gene ID" value="maker-PairedContig_810-snap-gene-0.29"/>
</dbReference>
<name>A0A1I8EZL7_WUCBA</name>
<feature type="domain" description="Tyrosine-protein phosphatase" evidence="10">
    <location>
        <begin position="338"/>
        <end position="479"/>
    </location>
</feature>
<dbReference type="InterPro" id="IPR014876">
    <property type="entry name" value="DEK_C"/>
</dbReference>
<dbReference type="PROSITE" id="PS51998">
    <property type="entry name" value="DEK_C"/>
    <property type="match status" value="1"/>
</dbReference>
<dbReference type="PROSITE" id="PS50056">
    <property type="entry name" value="TYR_PHOSPHATASE_2"/>
    <property type="match status" value="1"/>
</dbReference>
<evidence type="ECO:0000256" key="5">
    <source>
        <dbReference type="ARBA" id="ARBA00022801"/>
    </source>
</evidence>
<evidence type="ECO:0000256" key="7">
    <source>
        <dbReference type="ARBA" id="ARBA00023212"/>
    </source>
</evidence>
<dbReference type="GO" id="GO:0004722">
    <property type="term" value="F:protein serine/threonine phosphatase activity"/>
    <property type="evidence" value="ECO:0007669"/>
    <property type="project" value="UniProtKB-EC"/>
</dbReference>
<feature type="domain" description="Tyrosine specific protein phosphatases" evidence="11">
    <location>
        <begin position="399"/>
        <end position="457"/>
    </location>
</feature>
<dbReference type="GO" id="GO:0003779">
    <property type="term" value="F:actin binding"/>
    <property type="evidence" value="ECO:0007669"/>
    <property type="project" value="InterPro"/>
</dbReference>
<comment type="catalytic activity">
    <reaction evidence="8">
        <text>O-phospho-L-threonyl-[protein] + H2O = L-threonyl-[protein] + phosphate</text>
        <dbReference type="Rhea" id="RHEA:47004"/>
        <dbReference type="Rhea" id="RHEA-COMP:11060"/>
        <dbReference type="Rhea" id="RHEA-COMP:11605"/>
        <dbReference type="ChEBI" id="CHEBI:15377"/>
        <dbReference type="ChEBI" id="CHEBI:30013"/>
        <dbReference type="ChEBI" id="CHEBI:43474"/>
        <dbReference type="ChEBI" id="CHEBI:61977"/>
        <dbReference type="EC" id="3.1.3.16"/>
    </reaction>
</comment>
<dbReference type="InterPro" id="IPR043588">
    <property type="entry name" value="SSH-N"/>
</dbReference>
<proteinExistence type="inferred from homology"/>
<dbReference type="EC" id="3.1.3.16" evidence="3"/>
<keyword evidence="7" id="KW-0206">Cytoskeleton</keyword>
<organism evidence="13">
    <name type="scientific">Wuchereria bancrofti</name>
    <dbReference type="NCBI Taxonomy" id="6293"/>
    <lineage>
        <taxon>Eukaryota</taxon>
        <taxon>Metazoa</taxon>
        <taxon>Ecdysozoa</taxon>
        <taxon>Nematoda</taxon>
        <taxon>Chromadorea</taxon>
        <taxon>Rhabditida</taxon>
        <taxon>Spirurina</taxon>
        <taxon>Spiruromorpha</taxon>
        <taxon>Filarioidea</taxon>
        <taxon>Onchocercidae</taxon>
        <taxon>Wuchereria</taxon>
    </lineage>
</organism>
<protein>
    <recommendedName>
        <fullName evidence="3">protein-serine/threonine phosphatase</fullName>
        <ecNumber evidence="3">3.1.3.16</ecNumber>
    </recommendedName>
</protein>
<accession>A0A1I8EZL7</accession>
<keyword evidence="5" id="KW-0378">Hydrolase</keyword>
<evidence type="ECO:0000256" key="3">
    <source>
        <dbReference type="ARBA" id="ARBA00013081"/>
    </source>
</evidence>
<dbReference type="InterPro" id="IPR000387">
    <property type="entry name" value="Tyr_Pase_dom"/>
</dbReference>
<evidence type="ECO:0000256" key="9">
    <source>
        <dbReference type="SAM" id="MobiDB-lite"/>
    </source>
</evidence>
<evidence type="ECO:0000256" key="8">
    <source>
        <dbReference type="ARBA" id="ARBA00048336"/>
    </source>
</evidence>
<dbReference type="SMART" id="SM00195">
    <property type="entry name" value="DSPc"/>
    <property type="match status" value="1"/>
</dbReference>
<evidence type="ECO:0000259" key="10">
    <source>
        <dbReference type="PROSITE" id="PS50054"/>
    </source>
</evidence>
<evidence type="ECO:0000259" key="11">
    <source>
        <dbReference type="PROSITE" id="PS50056"/>
    </source>
</evidence>
<dbReference type="GO" id="GO:0030837">
    <property type="term" value="P:negative regulation of actin filament polymerization"/>
    <property type="evidence" value="ECO:0007669"/>
    <property type="project" value="InterPro"/>
</dbReference>
<dbReference type="CDD" id="cd14513">
    <property type="entry name" value="DSP_slingshot"/>
    <property type="match status" value="1"/>
</dbReference>
<reference evidence="13" key="1">
    <citation type="submission" date="2016-11" db="UniProtKB">
        <authorList>
            <consortium name="WormBaseParasite"/>
        </authorList>
    </citation>
    <scope>IDENTIFICATION</scope>
    <source>
        <strain evidence="13">pt0022</strain>
    </source>
</reference>
<dbReference type="PROSITE" id="PS50054">
    <property type="entry name" value="TYR_PHOSPHATASE_DUAL"/>
    <property type="match status" value="1"/>
</dbReference>
<dbReference type="SUPFAM" id="SSF109715">
    <property type="entry name" value="DEK C-terminal domain"/>
    <property type="match status" value="1"/>
</dbReference>
<dbReference type="SUPFAM" id="SSF52799">
    <property type="entry name" value="(Phosphotyrosine protein) phosphatases II"/>
    <property type="match status" value="1"/>
</dbReference>
<dbReference type="Pfam" id="PF08766">
    <property type="entry name" value="DEK_C"/>
    <property type="match status" value="1"/>
</dbReference>
<dbReference type="InterPro" id="IPR029021">
    <property type="entry name" value="Prot-tyrosine_phosphatase-like"/>
</dbReference>
<comment type="similarity">
    <text evidence="2">Belongs to the protein-tyrosine phosphatase family.</text>
</comment>
<dbReference type="PANTHER" id="PTHR45864">
    <property type="entry name" value="SLINGSHOT PROTEIN PHOSPHATASE HOMOLOG"/>
    <property type="match status" value="1"/>
</dbReference>
<feature type="compositionally biased region" description="Basic and acidic residues" evidence="9">
    <location>
        <begin position="543"/>
        <end position="562"/>
    </location>
</feature>
<dbReference type="PROSITE" id="PS00383">
    <property type="entry name" value="TYR_PHOSPHATASE_1"/>
    <property type="match status" value="1"/>
</dbReference>
<feature type="domain" description="DEK-C" evidence="12">
    <location>
        <begin position="279"/>
        <end position="334"/>
    </location>
</feature>
<dbReference type="AlphaFoldDB" id="A0A1I8EZL7"/>
<evidence type="ECO:0000313" key="13">
    <source>
        <dbReference type="WBParaSite" id="maker-PairedContig_810-snap-gene-0.29-mRNA-1"/>
    </source>
</evidence>
<dbReference type="Pfam" id="PF00782">
    <property type="entry name" value="DSPc"/>
    <property type="match status" value="1"/>
</dbReference>
<dbReference type="FunFam" id="3.90.190.10:FF:000004">
    <property type="entry name" value="Protein phosphatase Slingshot homolog 2"/>
    <property type="match status" value="1"/>
</dbReference>
<keyword evidence="6" id="KW-0904">Protein phosphatase</keyword>
<feature type="region of interest" description="Disordered" evidence="9">
    <location>
        <begin position="542"/>
        <end position="564"/>
    </location>
</feature>
<evidence type="ECO:0000256" key="2">
    <source>
        <dbReference type="ARBA" id="ARBA00009580"/>
    </source>
</evidence>
<dbReference type="InterPro" id="IPR020422">
    <property type="entry name" value="TYR_PHOSPHATASE_DUAL_dom"/>
</dbReference>
<dbReference type="InterPro" id="IPR043587">
    <property type="entry name" value="Phosphatase_SSH-like"/>
</dbReference>
<keyword evidence="4" id="KW-0963">Cytoplasm</keyword>
<dbReference type="InterPro" id="IPR000340">
    <property type="entry name" value="Dual-sp_phosphatase_cat-dom"/>
</dbReference>
<evidence type="ECO:0000256" key="6">
    <source>
        <dbReference type="ARBA" id="ARBA00022912"/>
    </source>
</evidence>
<dbReference type="Gene3D" id="3.90.190.10">
    <property type="entry name" value="Protein tyrosine phosphatase superfamily"/>
    <property type="match status" value="1"/>
</dbReference>
<evidence type="ECO:0000256" key="1">
    <source>
        <dbReference type="ARBA" id="ARBA00004245"/>
    </source>
</evidence>
<dbReference type="GO" id="GO:0005856">
    <property type="term" value="C:cytoskeleton"/>
    <property type="evidence" value="ECO:0007669"/>
    <property type="project" value="UniProtKB-SubCell"/>
</dbReference>
<comment type="subcellular location">
    <subcellularLocation>
        <location evidence="1">Cytoplasm</location>
        <location evidence="1">Cytoskeleton</location>
    </subcellularLocation>
</comment>
<sequence>MSMRLQSFVKFNLRMSLVTVQRSPTPSEIGNLDQTDIDASECGSPTFRGPVPSTECYFYVKGTAVILLQPDRTNVGRNNTGGEIEEHLQAILNILPPHDNLTMAVRLQPTTVEAISSVNHARYLAVVSSARHQEINFQNVREVVLLGLDCLPNNKVAIGVTIPVYASTRVSLDGDGGVVVDFDSSLHIFRPVSVQAMWTMFQRLHKELIDAQNAKSSVQQFGKATRRLIDYYNEQVSSDDAIITMERSTSYCTAETSNDLGATSADAERLSHDYRSDDDSVKTLIYERLKEVMQTVDLDEVTSRDIRLKVEQSMHMKLDKYKDFISRQMMVIMGQMDRASQIFPYLYLGTEWNACDWQWLENNGIKYIVNVTNEVENFFPARLKYLKIRVSDEASTELLKYWNQTNQFIKEAKEKGGAVLVHCKKGISRSSSTVIAFAMKEYGWALSQAMEHVKNKRGCITPNIGFVEQLRTFEGMLHAFKKRNQFDVTPSTSADPVDSVRFRRILGKYDRNVMDNVEVTRSRTKNERCAVNMVKSLVGSFEAKGRGDGRNASEPPLSERRLNRPPVTFRLQSITDWKFRDRITVPVSSSCSSRQVRALTILHEYQIK</sequence>
<evidence type="ECO:0000256" key="4">
    <source>
        <dbReference type="ARBA" id="ARBA00022490"/>
    </source>
</evidence>